<dbReference type="VEuPathDB" id="TrichDB:TRFO_21106"/>
<keyword evidence="5" id="KW-1185">Reference proteome</keyword>
<evidence type="ECO:0000256" key="2">
    <source>
        <dbReference type="SAM" id="SignalP"/>
    </source>
</evidence>
<sequence length="272" mass="31019">MFFLIFYEILLISPVIYMKNDIPFHSRLQSKSILFESAFEDVECAGKNTFVNRLGKCECLSKFPYGNPDSETGCWGCSPPCDSNAECFSSNQCRCLPGFLGDGVDLCEKPIPELLFVEPLNDSINGGNDIFFTIKSPPEYNITQAFCRFGPISVPATFSNTSLFICKSPKNKPGNFKVAASFDSSKWSTENIIFVYYDTGINTFSYTISFVLILMISMILIVLLWYYNKRQEPYDQAEEMLPLNKWHMNQEQVVAVEEKTFWDFLVNIFISS</sequence>
<reference evidence="4" key="1">
    <citation type="submission" date="2016-10" db="EMBL/GenBank/DDBJ databases">
        <authorList>
            <person name="Benchimol M."/>
            <person name="Almeida L.G."/>
            <person name="Vasconcelos A.T."/>
            <person name="Perreira-Neves A."/>
            <person name="Rosa I.A."/>
            <person name="Tasca T."/>
            <person name="Bogo M.R."/>
            <person name="de Souza W."/>
        </authorList>
    </citation>
    <scope>NUCLEOTIDE SEQUENCE [LARGE SCALE GENOMIC DNA]</scope>
    <source>
        <strain evidence="4">K</strain>
    </source>
</reference>
<dbReference type="SMART" id="SM00181">
    <property type="entry name" value="EGF"/>
    <property type="match status" value="1"/>
</dbReference>
<evidence type="ECO:0000259" key="3">
    <source>
        <dbReference type="PROSITE" id="PS01186"/>
    </source>
</evidence>
<dbReference type="EMBL" id="MLAK01000628">
    <property type="protein sequence ID" value="OHT09827.1"/>
    <property type="molecule type" value="Genomic_DNA"/>
</dbReference>
<comment type="caution">
    <text evidence="4">The sequence shown here is derived from an EMBL/GenBank/DDBJ whole genome shotgun (WGS) entry which is preliminary data.</text>
</comment>
<dbReference type="InterPro" id="IPR000742">
    <property type="entry name" value="EGF"/>
</dbReference>
<evidence type="ECO:0000313" key="4">
    <source>
        <dbReference type="EMBL" id="OHT09827.1"/>
    </source>
</evidence>
<proteinExistence type="predicted"/>
<dbReference type="Gene3D" id="2.10.25.10">
    <property type="entry name" value="Laminin"/>
    <property type="match status" value="1"/>
</dbReference>
<dbReference type="InterPro" id="IPR014756">
    <property type="entry name" value="Ig_E-set"/>
</dbReference>
<feature type="domain" description="EGF-like" evidence="3">
    <location>
        <begin position="93"/>
        <end position="107"/>
    </location>
</feature>
<feature type="chain" id="PRO_5012498311" description="EGF-like domain-containing protein" evidence="2">
    <location>
        <begin position="18"/>
        <end position="272"/>
    </location>
</feature>
<keyword evidence="1" id="KW-0472">Membrane</keyword>
<keyword evidence="1" id="KW-1133">Transmembrane helix</keyword>
<dbReference type="RefSeq" id="XP_068362963.1">
    <property type="nucleotide sequence ID" value="XM_068501763.1"/>
</dbReference>
<organism evidence="4 5">
    <name type="scientific">Tritrichomonas foetus</name>
    <dbReference type="NCBI Taxonomy" id="1144522"/>
    <lineage>
        <taxon>Eukaryota</taxon>
        <taxon>Metamonada</taxon>
        <taxon>Parabasalia</taxon>
        <taxon>Tritrichomonadida</taxon>
        <taxon>Tritrichomonadidae</taxon>
        <taxon>Tritrichomonas</taxon>
    </lineage>
</organism>
<dbReference type="GeneID" id="94836467"/>
<dbReference type="Proteomes" id="UP000179807">
    <property type="component" value="Unassembled WGS sequence"/>
</dbReference>
<dbReference type="AlphaFoldDB" id="A0A1J4KF75"/>
<gene>
    <name evidence="4" type="ORF">TRFO_21106</name>
</gene>
<dbReference type="OrthoDB" id="6137169at2759"/>
<name>A0A1J4KF75_9EUKA</name>
<keyword evidence="2" id="KW-0732">Signal</keyword>
<keyword evidence="1" id="KW-0812">Transmembrane</keyword>
<protein>
    <recommendedName>
        <fullName evidence="3">EGF-like domain-containing protein</fullName>
    </recommendedName>
</protein>
<dbReference type="InterPro" id="IPR013783">
    <property type="entry name" value="Ig-like_fold"/>
</dbReference>
<feature type="signal peptide" evidence="2">
    <location>
        <begin position="1"/>
        <end position="17"/>
    </location>
</feature>
<dbReference type="SUPFAM" id="SSF81296">
    <property type="entry name" value="E set domains"/>
    <property type="match status" value="1"/>
</dbReference>
<evidence type="ECO:0000256" key="1">
    <source>
        <dbReference type="SAM" id="Phobius"/>
    </source>
</evidence>
<feature type="transmembrane region" description="Helical" evidence="1">
    <location>
        <begin position="204"/>
        <end position="227"/>
    </location>
</feature>
<accession>A0A1J4KF75</accession>
<dbReference type="PROSITE" id="PS01186">
    <property type="entry name" value="EGF_2"/>
    <property type="match status" value="1"/>
</dbReference>
<dbReference type="Gene3D" id="2.60.40.10">
    <property type="entry name" value="Immunoglobulins"/>
    <property type="match status" value="1"/>
</dbReference>
<evidence type="ECO:0000313" key="5">
    <source>
        <dbReference type="Proteomes" id="UP000179807"/>
    </source>
</evidence>